<gene>
    <name evidence="1" type="ORF">MM236_11520</name>
</gene>
<dbReference type="Gene3D" id="3.40.50.2000">
    <property type="entry name" value="Glycogen Phosphorylase B"/>
    <property type="match status" value="2"/>
</dbReference>
<dbReference type="EMBL" id="JAKZGS010000008">
    <property type="protein sequence ID" value="MCH7398625.1"/>
    <property type="molecule type" value="Genomic_DNA"/>
</dbReference>
<dbReference type="PANTHER" id="PTHR12526:SF637">
    <property type="entry name" value="GLYCOSYLTRANSFERASE EPSF-RELATED"/>
    <property type="match status" value="1"/>
</dbReference>
<dbReference type="SUPFAM" id="SSF53756">
    <property type="entry name" value="UDP-Glycosyltransferase/glycogen phosphorylase"/>
    <property type="match status" value="1"/>
</dbReference>
<keyword evidence="2" id="KW-1185">Reference proteome</keyword>
<name>A0ABS9UQC6_9BACT</name>
<organism evidence="1 2">
    <name type="scientific">Belliella calami</name>
    <dbReference type="NCBI Taxonomy" id="2923436"/>
    <lineage>
        <taxon>Bacteria</taxon>
        <taxon>Pseudomonadati</taxon>
        <taxon>Bacteroidota</taxon>
        <taxon>Cytophagia</taxon>
        <taxon>Cytophagales</taxon>
        <taxon>Cyclobacteriaceae</taxon>
        <taxon>Belliella</taxon>
    </lineage>
</organism>
<dbReference type="Pfam" id="PF13692">
    <property type="entry name" value="Glyco_trans_1_4"/>
    <property type="match status" value="1"/>
</dbReference>
<evidence type="ECO:0000313" key="1">
    <source>
        <dbReference type="EMBL" id="MCH7398625.1"/>
    </source>
</evidence>
<keyword evidence="1" id="KW-0328">Glycosyltransferase</keyword>
<dbReference type="PANTHER" id="PTHR12526">
    <property type="entry name" value="GLYCOSYLTRANSFERASE"/>
    <property type="match status" value="1"/>
</dbReference>
<comment type="caution">
    <text evidence="1">The sequence shown here is derived from an EMBL/GenBank/DDBJ whole genome shotgun (WGS) entry which is preliminary data.</text>
</comment>
<dbReference type="RefSeq" id="WP_241275136.1">
    <property type="nucleotide sequence ID" value="NZ_JAKZGS010000008.1"/>
</dbReference>
<dbReference type="GO" id="GO:0016757">
    <property type="term" value="F:glycosyltransferase activity"/>
    <property type="evidence" value="ECO:0007669"/>
    <property type="project" value="UniProtKB-KW"/>
</dbReference>
<dbReference type="Proteomes" id="UP001165488">
    <property type="component" value="Unassembled WGS sequence"/>
</dbReference>
<proteinExistence type="predicted"/>
<evidence type="ECO:0000313" key="2">
    <source>
        <dbReference type="Proteomes" id="UP001165488"/>
    </source>
</evidence>
<dbReference type="EC" id="2.4.-.-" evidence="1"/>
<protein>
    <submittedName>
        <fullName evidence="1">Glycosyltransferase</fullName>
        <ecNumber evidence="1">2.4.-.-</ecNumber>
    </submittedName>
</protein>
<accession>A0ABS9UQC6</accession>
<sequence length="411" mass="46712">MKILHLQYATTNSGNYTKTLHDLMRSHGIDSKILSLHRSKDLKDDSIHGIKGKYSKVKSEIDIKIQAFLNRNINFAYGGFTFPLLGTNISNHPLVQESDIIYIHWALGGFLNVEGWEFLAQTGKPIVFILHDLFTFTGGCHYTFGCTKFKTECSQCQILQKSELIDRAKILFNKKINIFKNYENIYFITPSIWMKNQAESSAMLKSKSIFQIYNSVSKNFIKLKNRPYKEILEIENKTKIIGFGANFVNSPYKGFKYLLEALKYLGRKVDDTTKYEILVFGSDLSEEVIKQIPFKVHYTGYLSSEVKICEAYNSMDVFVVSSVEDNLPTTVLESLKCGTPVVGFDTGGIPEMIGHQKNGYLAKKFDTEDLANGIISCLEKKLIGSLNNSFSNVKILENHLEVFDKILKKAQ</sequence>
<keyword evidence="1" id="KW-0808">Transferase</keyword>
<reference evidence="1" key="1">
    <citation type="submission" date="2022-03" db="EMBL/GenBank/DDBJ databases">
        <title>De novo assembled genomes of Belliella spp. (Cyclobacteriaceae) strains.</title>
        <authorList>
            <person name="Szabo A."/>
            <person name="Korponai K."/>
            <person name="Felfoldi T."/>
        </authorList>
    </citation>
    <scope>NUCLEOTIDE SEQUENCE</scope>
    <source>
        <strain evidence="1">DSM 107340</strain>
    </source>
</reference>